<feature type="domain" description="EAL" evidence="2">
    <location>
        <begin position="213"/>
        <end position="465"/>
    </location>
</feature>
<proteinExistence type="predicted"/>
<dbReference type="InterPro" id="IPR050706">
    <property type="entry name" value="Cyclic-di-GMP_PDE-like"/>
</dbReference>
<dbReference type="SUPFAM" id="SSF141868">
    <property type="entry name" value="EAL domain-like"/>
    <property type="match status" value="1"/>
</dbReference>
<dbReference type="Gene3D" id="3.20.20.450">
    <property type="entry name" value="EAL domain"/>
    <property type="match status" value="1"/>
</dbReference>
<dbReference type="InterPro" id="IPR001633">
    <property type="entry name" value="EAL_dom"/>
</dbReference>
<protein>
    <submittedName>
        <fullName evidence="3">Cyclic-di-GMP phosphodiesterase TipF (Flagellum assembly factor)</fullName>
    </submittedName>
</protein>
<evidence type="ECO:0000313" key="3">
    <source>
        <dbReference type="EMBL" id="MDQ0441340.1"/>
    </source>
</evidence>
<feature type="compositionally biased region" description="Pro residues" evidence="1">
    <location>
        <begin position="465"/>
        <end position="474"/>
    </location>
</feature>
<feature type="compositionally biased region" description="Pro residues" evidence="1">
    <location>
        <begin position="196"/>
        <end position="206"/>
    </location>
</feature>
<dbReference type="EMBL" id="JAUSVV010000001">
    <property type="protein sequence ID" value="MDQ0441340.1"/>
    <property type="molecule type" value="Genomic_DNA"/>
</dbReference>
<dbReference type="Pfam" id="PF00563">
    <property type="entry name" value="EAL"/>
    <property type="match status" value="1"/>
</dbReference>
<feature type="region of interest" description="Disordered" evidence="1">
    <location>
        <begin position="192"/>
        <end position="211"/>
    </location>
</feature>
<accession>A0ABU0HI03</accession>
<feature type="region of interest" description="Disordered" evidence="1">
    <location>
        <begin position="459"/>
        <end position="491"/>
    </location>
</feature>
<dbReference type="SMART" id="SM00052">
    <property type="entry name" value="EAL"/>
    <property type="match status" value="1"/>
</dbReference>
<dbReference type="PROSITE" id="PS50883">
    <property type="entry name" value="EAL"/>
    <property type="match status" value="1"/>
</dbReference>
<evidence type="ECO:0000313" key="4">
    <source>
        <dbReference type="Proteomes" id="UP001236369"/>
    </source>
</evidence>
<comment type="caution">
    <text evidence="3">The sequence shown here is derived from an EMBL/GenBank/DDBJ whole genome shotgun (WGS) entry which is preliminary data.</text>
</comment>
<dbReference type="PANTHER" id="PTHR33121">
    <property type="entry name" value="CYCLIC DI-GMP PHOSPHODIESTERASE PDEF"/>
    <property type="match status" value="1"/>
</dbReference>
<evidence type="ECO:0000259" key="2">
    <source>
        <dbReference type="PROSITE" id="PS50883"/>
    </source>
</evidence>
<organism evidence="3 4">
    <name type="scientific">Methylobacterium persicinum</name>
    <dbReference type="NCBI Taxonomy" id="374426"/>
    <lineage>
        <taxon>Bacteria</taxon>
        <taxon>Pseudomonadati</taxon>
        <taxon>Pseudomonadota</taxon>
        <taxon>Alphaproteobacteria</taxon>
        <taxon>Hyphomicrobiales</taxon>
        <taxon>Methylobacteriaceae</taxon>
        <taxon>Methylobacterium</taxon>
    </lineage>
</organism>
<evidence type="ECO:0000256" key="1">
    <source>
        <dbReference type="SAM" id="MobiDB-lite"/>
    </source>
</evidence>
<gene>
    <name evidence="3" type="ORF">QO016_000817</name>
</gene>
<dbReference type="RefSeq" id="WP_238247459.1">
    <property type="nucleotide sequence ID" value="NZ_BPQX01000010.1"/>
</dbReference>
<dbReference type="Proteomes" id="UP001236369">
    <property type="component" value="Unassembled WGS sequence"/>
</dbReference>
<reference evidence="3 4" key="1">
    <citation type="submission" date="2023-07" db="EMBL/GenBank/DDBJ databases">
        <title>Genomic Encyclopedia of Type Strains, Phase IV (KMG-IV): sequencing the most valuable type-strain genomes for metagenomic binning, comparative biology and taxonomic classification.</title>
        <authorList>
            <person name="Goeker M."/>
        </authorList>
    </citation>
    <scope>NUCLEOTIDE SEQUENCE [LARGE SCALE GENOMIC DNA]</scope>
    <source>
        <strain evidence="3 4">DSM 19562</strain>
    </source>
</reference>
<sequence>MARLFGRHTGLWAAGLLGVVTLGPLAVFFPSTAAFALGAVGCLGAGTALGRGSGLKARCEKLSQEVNVLSQRLLKAEQVAAPHPDASPPEGLRAEVHELTVEIGLLSGIVRDLSAVIRSQDDEIAALKARDAARAQQAAAPEPQPEPMPRIPVMAEMAPVVPPAPPPRPSSVEQAWTPPILSRLPEPPAANVVEPAPLPVPRPIPPRRLETPRAPSEAAIIAAFDRGRLDVYLQPVVTLPQRKVVAYEAVARLRIDEESLEPVHYLSALERNGRTTELDRRMLARAESIVRHLLRRGSDARVTYGLSPLSLFEPGFLKEIARMAGDGQDLAALEIALPQASWRGLDSGQRALLTALRGRVGFCLDRPTDLRFDTREMADQGIGQVKVPASLLLQPAAARGALSDLAVEDLAPALARARIRFVVTDVETEADVPDLIDLNVPFAQGAAFAPARPVRGEILAALPQEAPPPPPPADDPGTERRSFRSLLRRAS</sequence>
<name>A0ABU0HI03_9HYPH</name>
<keyword evidence="4" id="KW-1185">Reference proteome</keyword>
<dbReference type="PANTHER" id="PTHR33121:SF70">
    <property type="entry name" value="SIGNALING PROTEIN YKOW"/>
    <property type="match status" value="1"/>
</dbReference>
<dbReference type="InterPro" id="IPR035919">
    <property type="entry name" value="EAL_sf"/>
</dbReference>